<keyword evidence="7 8" id="KW-0472">Membrane</keyword>
<comment type="subcellular location">
    <subcellularLocation>
        <location evidence="1">Cell membrane</location>
        <topology evidence="1">Multi-pass membrane protein</topology>
    </subcellularLocation>
</comment>
<dbReference type="PANTHER" id="PTHR16026">
    <property type="entry name" value="CARTILAGE ACIDIC PROTEIN 1"/>
    <property type="match status" value="1"/>
</dbReference>
<dbReference type="SUPFAM" id="SSF69318">
    <property type="entry name" value="Integrin alpha N-terminal domain"/>
    <property type="match status" value="2"/>
</dbReference>
<dbReference type="Pfam" id="PF07593">
    <property type="entry name" value="UnbV_ASPIC"/>
    <property type="match status" value="1"/>
</dbReference>
<evidence type="ECO:0000256" key="3">
    <source>
        <dbReference type="ARBA" id="ARBA00022475"/>
    </source>
</evidence>
<dbReference type="STRING" id="1005928.SAMN04487859_109166"/>
<dbReference type="EMBL" id="FOVP01000009">
    <property type="protein sequence ID" value="SFN83191.1"/>
    <property type="molecule type" value="Genomic_DNA"/>
</dbReference>
<keyword evidence="6 8" id="KW-1133">Transmembrane helix</keyword>
<feature type="transmembrane region" description="Helical" evidence="8">
    <location>
        <begin position="86"/>
        <end position="104"/>
    </location>
</feature>
<dbReference type="Proteomes" id="UP000198599">
    <property type="component" value="Unassembled WGS sequence"/>
</dbReference>
<feature type="transmembrane region" description="Helical" evidence="8">
    <location>
        <begin position="149"/>
        <end position="169"/>
    </location>
</feature>
<dbReference type="GO" id="GO:0005886">
    <property type="term" value="C:plasma membrane"/>
    <property type="evidence" value="ECO:0007669"/>
    <property type="project" value="UniProtKB-SubCell"/>
</dbReference>
<keyword evidence="4 8" id="KW-0812">Transmembrane</keyword>
<proteinExistence type="inferred from homology"/>
<evidence type="ECO:0000259" key="9">
    <source>
        <dbReference type="Pfam" id="PF07593"/>
    </source>
</evidence>
<dbReference type="AlphaFoldDB" id="A0A1I5C976"/>
<dbReference type="InterPro" id="IPR028994">
    <property type="entry name" value="Integrin_alpha_N"/>
</dbReference>
<feature type="transmembrane region" description="Helical" evidence="8">
    <location>
        <begin position="344"/>
        <end position="363"/>
    </location>
</feature>
<protein>
    <submittedName>
        <fullName evidence="10">Uncharacterized membrane protein YraQ, UPF0718 family</fullName>
    </submittedName>
</protein>
<feature type="transmembrane region" description="Helical" evidence="8">
    <location>
        <begin position="316"/>
        <end position="337"/>
    </location>
</feature>
<gene>
    <name evidence="10" type="ORF">SAMN04487859_109166</name>
</gene>
<dbReference type="OrthoDB" id="1488578at2"/>
<keyword evidence="11" id="KW-1185">Reference proteome</keyword>
<feature type="transmembrane region" description="Helical" evidence="8">
    <location>
        <begin position="116"/>
        <end position="137"/>
    </location>
</feature>
<sequence length="1028" mass="111974">MSNINLIRPGHSLRFLFALLIVAVLAYLFWTGSRYPALNEKAMMSGAIQLEDALSFEARFPITDDMNIVQHIFWSTLNWINTNKKGMTFGVLFAAAFLTAAGYLRTKSFKGRFSNSFLGLAIGTPLGVCVNCAAPIARGMYSSGLRAETTLSAMIASPTLNVVVLTMLFSLLPLYMALTKIALSLVIILLVIPLMARLLPRTEIAPELRVQSPWSADEITTGQPKNESLHIAVWEVTRSYLWNLWYIVRMTVPLMLLAGFLGTVAAVFLPGNLILGLQFSLWVLLAVALVGVFLPVPIGFDVVMAGVLLASGMEQGYVMALLFTLGSFSVYSYFIVAQSVGRRAAWMLAATVVVMGVVSGYAAHGWHEYKTDQALKMLTGQAQQDPPRMMWAAHAASADHWQVTSPDAARIHITATPFAPKSPAADTGFTRMEADTRGIDAPLEFSMADMWPPFWEGRSLASGDIDNDRDLDLVVASTEQGLYLYANDGTGAFSRIAADLGPLADMPVFNAALADVDNDGWRDLVIATYRQGNYLWRNVNGRFTGTPSLIKNRDNAVLSLALSLADADRDGDLDLALGNWTSGWYRRVPGEESRNRIVWNDAGALSGADFTDLPGIPGETLSILFSDIDGNGTADLLVGNDFEIPDYIYRNDGARGFTPITHADALIPHTTTTTMALKTADLMNDGSPEIYMAQIAGRSSGVSRKLKMQDLDLYCDAIGNPQAQATCAQNMEIKTWYRSGNNFDPTYASKCQELTGRLQGECKAMLVKDLAIQRNDPAICELIPADQPRPRSFCDLHFLPVRTITADEAEASIQQILRSNVLLEWQGATYTDTAGPRGLEVGGWSWDTKVADFDNDGWQDVYIVNGTWVPNEVSPSNMFFHNTGEGTFVEASGPFGLEDYLMTASATAFDMEGDGDLDLITHPVNGPLVMFRNNAQDGHAIAFELEDMVGNRDGIGAVLTLTDGDGRMMTREIQLGGGFMSFDAPRVHFGLGTATFAASLTIRWADGTVSAITGPLDAGALYTVRRDS</sequence>
<keyword evidence="3" id="KW-1003">Cell membrane</keyword>
<dbReference type="Pfam" id="PF03773">
    <property type="entry name" value="ArsP_1"/>
    <property type="match status" value="1"/>
</dbReference>
<feature type="transmembrane region" description="Helical" evidence="8">
    <location>
        <begin position="281"/>
        <end position="310"/>
    </location>
</feature>
<comment type="similarity">
    <text evidence="2">Belongs to the UPF0718 family.</text>
</comment>
<dbReference type="RefSeq" id="WP_092837812.1">
    <property type="nucleotide sequence ID" value="NZ_FOVP01000009.1"/>
</dbReference>
<keyword evidence="5" id="KW-0732">Signal</keyword>
<organism evidence="10 11">
    <name type="scientific">Roseovarius lutimaris</name>
    <dbReference type="NCBI Taxonomy" id="1005928"/>
    <lineage>
        <taxon>Bacteria</taxon>
        <taxon>Pseudomonadati</taxon>
        <taxon>Pseudomonadota</taxon>
        <taxon>Alphaproteobacteria</taxon>
        <taxon>Rhodobacterales</taxon>
        <taxon>Roseobacteraceae</taxon>
        <taxon>Roseovarius</taxon>
    </lineage>
</organism>
<dbReference type="InterPro" id="IPR013517">
    <property type="entry name" value="FG-GAP"/>
</dbReference>
<dbReference type="InterPro" id="IPR005524">
    <property type="entry name" value="DUF318"/>
</dbReference>
<evidence type="ECO:0000256" key="5">
    <source>
        <dbReference type="ARBA" id="ARBA00022729"/>
    </source>
</evidence>
<evidence type="ECO:0000256" key="4">
    <source>
        <dbReference type="ARBA" id="ARBA00022692"/>
    </source>
</evidence>
<name>A0A1I5C976_9RHOB</name>
<dbReference type="Pfam" id="PF13517">
    <property type="entry name" value="FG-GAP_3"/>
    <property type="match status" value="2"/>
</dbReference>
<evidence type="ECO:0000256" key="7">
    <source>
        <dbReference type="ARBA" id="ARBA00023136"/>
    </source>
</evidence>
<dbReference type="PANTHER" id="PTHR16026:SF0">
    <property type="entry name" value="CARTILAGE ACIDIC PROTEIN 1"/>
    <property type="match status" value="1"/>
</dbReference>
<evidence type="ECO:0000256" key="8">
    <source>
        <dbReference type="SAM" id="Phobius"/>
    </source>
</evidence>
<evidence type="ECO:0000256" key="1">
    <source>
        <dbReference type="ARBA" id="ARBA00004651"/>
    </source>
</evidence>
<evidence type="ECO:0000256" key="2">
    <source>
        <dbReference type="ARBA" id="ARBA00006386"/>
    </source>
</evidence>
<reference evidence="11" key="1">
    <citation type="submission" date="2016-10" db="EMBL/GenBank/DDBJ databases">
        <authorList>
            <person name="Varghese N."/>
            <person name="Submissions S."/>
        </authorList>
    </citation>
    <scope>NUCLEOTIDE SEQUENCE [LARGE SCALE GENOMIC DNA]</scope>
    <source>
        <strain evidence="11">DSM 28463</strain>
    </source>
</reference>
<accession>A0A1I5C976</accession>
<dbReference type="Gene3D" id="2.130.10.130">
    <property type="entry name" value="Integrin alpha, N-terminal"/>
    <property type="match status" value="2"/>
</dbReference>
<evidence type="ECO:0000256" key="6">
    <source>
        <dbReference type="ARBA" id="ARBA00022989"/>
    </source>
</evidence>
<dbReference type="InterPro" id="IPR011519">
    <property type="entry name" value="UnbV_ASPIC"/>
</dbReference>
<feature type="transmembrane region" description="Helical" evidence="8">
    <location>
        <begin position="12"/>
        <end position="30"/>
    </location>
</feature>
<dbReference type="InterPro" id="IPR027039">
    <property type="entry name" value="Crtac1"/>
</dbReference>
<feature type="domain" description="ASPIC/UnbV" evidence="9">
    <location>
        <begin position="954"/>
        <end position="1014"/>
    </location>
</feature>
<feature type="transmembrane region" description="Helical" evidence="8">
    <location>
        <begin position="181"/>
        <end position="199"/>
    </location>
</feature>
<evidence type="ECO:0000313" key="11">
    <source>
        <dbReference type="Proteomes" id="UP000198599"/>
    </source>
</evidence>
<evidence type="ECO:0000313" key="10">
    <source>
        <dbReference type="EMBL" id="SFN83191.1"/>
    </source>
</evidence>
<feature type="transmembrane region" description="Helical" evidence="8">
    <location>
        <begin position="244"/>
        <end position="269"/>
    </location>
</feature>